<feature type="domain" description="DUF1559" evidence="2">
    <location>
        <begin position="40"/>
        <end position="319"/>
    </location>
</feature>
<proteinExistence type="predicted"/>
<dbReference type="Pfam" id="PF07596">
    <property type="entry name" value="SBP_bac_10"/>
    <property type="match status" value="1"/>
</dbReference>
<dbReference type="STRING" id="314230.DSM3645_13213"/>
<dbReference type="RefSeq" id="WP_002650541.1">
    <property type="nucleotide sequence ID" value="NZ_CH672376.1"/>
</dbReference>
<name>A4A232_9BACT</name>
<dbReference type="SUPFAM" id="SSF54523">
    <property type="entry name" value="Pili subunits"/>
    <property type="match status" value="1"/>
</dbReference>
<protein>
    <submittedName>
        <fullName evidence="3">General secretion pathway protein G-like protein</fullName>
    </submittedName>
</protein>
<dbReference type="PANTHER" id="PTHR30093:SF2">
    <property type="entry name" value="TYPE II SECRETION SYSTEM PROTEIN H"/>
    <property type="match status" value="1"/>
</dbReference>
<dbReference type="Pfam" id="PF07963">
    <property type="entry name" value="N_methyl"/>
    <property type="match status" value="1"/>
</dbReference>
<gene>
    <name evidence="3" type="ORF">DSM3645_13213</name>
</gene>
<sequence>MLAFCNARSRQKRCGFTLVELLVVIAIIGVLIALLLPAVQQAREAARRMTCQNNLKQLGLALHNYHDTLKRLPINAFDRYGGNNMTVLTGLLPFVEQSALYDALDLKSTNLTTYLIDGKELGKYQITSYQCPSDGEAAVPDPTYGYARTSYASSMGAQQLQSATGCNLFATAGAFPTGLGLDSDSDGEDPFNRGNVRADYGNLPISGPFGRGRRSTYSASLKDLTDGTTNTILMGEIRQACNTYSPYGWAWPESLWYATTAPINFPTCPGHPRYGTNACFSNSTNNYNAVFGFKSLHPGGCQFVMGDGSVQFLTESLERLTYARLGDKSDGGVIESL</sequence>
<evidence type="ECO:0000313" key="3">
    <source>
        <dbReference type="EMBL" id="EAQ77203.1"/>
    </source>
</evidence>
<dbReference type="Gene3D" id="3.30.700.10">
    <property type="entry name" value="Glycoprotein, Type 4 Pilin"/>
    <property type="match status" value="1"/>
</dbReference>
<dbReference type="eggNOG" id="COG2165">
    <property type="taxonomic scope" value="Bacteria"/>
</dbReference>
<dbReference type="InterPro" id="IPR011453">
    <property type="entry name" value="DUF1559"/>
</dbReference>
<dbReference type="InterPro" id="IPR012902">
    <property type="entry name" value="N_methyl_site"/>
</dbReference>
<accession>A4A232</accession>
<feature type="transmembrane region" description="Helical" evidence="1">
    <location>
        <begin position="21"/>
        <end position="39"/>
    </location>
</feature>
<organism evidence="3 4">
    <name type="scientific">Blastopirellula marina DSM 3645</name>
    <dbReference type="NCBI Taxonomy" id="314230"/>
    <lineage>
        <taxon>Bacteria</taxon>
        <taxon>Pseudomonadati</taxon>
        <taxon>Planctomycetota</taxon>
        <taxon>Planctomycetia</taxon>
        <taxon>Pirellulales</taxon>
        <taxon>Pirellulaceae</taxon>
        <taxon>Blastopirellula</taxon>
    </lineage>
</organism>
<dbReference type="PANTHER" id="PTHR30093">
    <property type="entry name" value="GENERAL SECRETION PATHWAY PROTEIN G"/>
    <property type="match status" value="1"/>
</dbReference>
<evidence type="ECO:0000313" key="4">
    <source>
        <dbReference type="Proteomes" id="UP000004358"/>
    </source>
</evidence>
<keyword evidence="1" id="KW-1133">Transmembrane helix</keyword>
<evidence type="ECO:0000256" key="1">
    <source>
        <dbReference type="SAM" id="Phobius"/>
    </source>
</evidence>
<dbReference type="NCBIfam" id="TIGR02532">
    <property type="entry name" value="IV_pilin_GFxxxE"/>
    <property type="match status" value="1"/>
</dbReference>
<comment type="caution">
    <text evidence="3">The sequence shown here is derived from an EMBL/GenBank/DDBJ whole genome shotgun (WGS) entry which is preliminary data.</text>
</comment>
<dbReference type="InterPro" id="IPR027558">
    <property type="entry name" value="Pre_pil_HX9DG_C"/>
</dbReference>
<dbReference type="OrthoDB" id="255922at2"/>
<dbReference type="AlphaFoldDB" id="A4A232"/>
<keyword evidence="1" id="KW-0472">Membrane</keyword>
<dbReference type="HOGENOM" id="CLU_041661_0_0_0"/>
<reference evidence="3 4" key="1">
    <citation type="submission" date="2006-02" db="EMBL/GenBank/DDBJ databases">
        <authorList>
            <person name="Amann R."/>
            <person name="Ferriera S."/>
            <person name="Johnson J."/>
            <person name="Kravitz S."/>
            <person name="Halpern A."/>
            <person name="Remington K."/>
            <person name="Beeson K."/>
            <person name="Tran B."/>
            <person name="Rogers Y.-H."/>
            <person name="Friedman R."/>
            <person name="Venter J.C."/>
        </authorList>
    </citation>
    <scope>NUCLEOTIDE SEQUENCE [LARGE SCALE GENOMIC DNA]</scope>
    <source>
        <strain evidence="3 4">DSM 3645</strain>
    </source>
</reference>
<dbReference type="Proteomes" id="UP000004358">
    <property type="component" value="Unassembled WGS sequence"/>
</dbReference>
<dbReference type="NCBIfam" id="TIGR04294">
    <property type="entry name" value="pre_pil_HX9DG"/>
    <property type="match status" value="1"/>
</dbReference>
<keyword evidence="1" id="KW-0812">Transmembrane</keyword>
<evidence type="ECO:0000259" key="2">
    <source>
        <dbReference type="Pfam" id="PF07596"/>
    </source>
</evidence>
<dbReference type="InterPro" id="IPR045584">
    <property type="entry name" value="Pilin-like"/>
</dbReference>
<dbReference type="EMBL" id="AANZ01000040">
    <property type="protein sequence ID" value="EAQ77203.1"/>
    <property type="molecule type" value="Genomic_DNA"/>
</dbReference>